<dbReference type="SUPFAM" id="SSF55729">
    <property type="entry name" value="Acyl-CoA N-acyltransferases (Nat)"/>
    <property type="match status" value="1"/>
</dbReference>
<dbReference type="InterPro" id="IPR016181">
    <property type="entry name" value="Acyl_CoA_acyltransferase"/>
</dbReference>
<keyword evidence="2" id="KW-0808">Transferase</keyword>
<dbReference type="EMBL" id="CP033433">
    <property type="protein sequence ID" value="AYQ73636.1"/>
    <property type="molecule type" value="Genomic_DNA"/>
</dbReference>
<dbReference type="Proteomes" id="UP000269097">
    <property type="component" value="Chromosome"/>
</dbReference>
<protein>
    <submittedName>
        <fullName evidence="2">GNAT family N-acetyltransferase</fullName>
    </submittedName>
</protein>
<evidence type="ECO:0000313" key="3">
    <source>
        <dbReference type="Proteomes" id="UP000269097"/>
    </source>
</evidence>
<dbReference type="PROSITE" id="PS51186">
    <property type="entry name" value="GNAT"/>
    <property type="match status" value="1"/>
</dbReference>
<proteinExistence type="predicted"/>
<feature type="domain" description="N-acetyltransferase" evidence="1">
    <location>
        <begin position="1"/>
        <end position="147"/>
    </location>
</feature>
<dbReference type="InterPro" id="IPR000182">
    <property type="entry name" value="GNAT_dom"/>
</dbReference>
<evidence type="ECO:0000259" key="1">
    <source>
        <dbReference type="PROSITE" id="PS51186"/>
    </source>
</evidence>
<keyword evidence="3" id="KW-1185">Reference proteome</keyword>
<accession>A0A3G3JZE7</accession>
<dbReference type="Gene3D" id="3.40.630.30">
    <property type="match status" value="1"/>
</dbReference>
<reference evidence="2 3" key="1">
    <citation type="submission" date="2018-10" db="EMBL/GenBank/DDBJ databases">
        <title>Genome Sequence of Cohnella sp.</title>
        <authorList>
            <person name="Srinivasan S."/>
            <person name="Kim M.K."/>
        </authorList>
    </citation>
    <scope>NUCLEOTIDE SEQUENCE [LARGE SCALE GENOMIC DNA]</scope>
    <source>
        <strain evidence="2 3">18JY8-7</strain>
    </source>
</reference>
<evidence type="ECO:0000313" key="2">
    <source>
        <dbReference type="EMBL" id="AYQ73636.1"/>
    </source>
</evidence>
<name>A0A3G3JZE7_9BACL</name>
<organism evidence="2 3">
    <name type="scientific">Cohnella candidum</name>
    <dbReference type="NCBI Taxonomy" id="2674991"/>
    <lineage>
        <taxon>Bacteria</taxon>
        <taxon>Bacillati</taxon>
        <taxon>Bacillota</taxon>
        <taxon>Bacilli</taxon>
        <taxon>Bacillales</taxon>
        <taxon>Paenibacillaceae</taxon>
        <taxon>Cohnella</taxon>
    </lineage>
</organism>
<dbReference type="CDD" id="cd04301">
    <property type="entry name" value="NAT_SF"/>
    <property type="match status" value="1"/>
</dbReference>
<dbReference type="KEGG" id="coh:EAV92_14225"/>
<dbReference type="AlphaFoldDB" id="A0A3G3JZE7"/>
<gene>
    <name evidence="2" type="ORF">EAV92_14225</name>
</gene>
<dbReference type="Pfam" id="PF00583">
    <property type="entry name" value="Acetyltransf_1"/>
    <property type="match status" value="1"/>
</dbReference>
<dbReference type="GO" id="GO:0016747">
    <property type="term" value="F:acyltransferase activity, transferring groups other than amino-acyl groups"/>
    <property type="evidence" value="ECO:0007669"/>
    <property type="project" value="InterPro"/>
</dbReference>
<dbReference type="RefSeq" id="WP_123041720.1">
    <property type="nucleotide sequence ID" value="NZ_CP033433.1"/>
</dbReference>
<sequence length="169" mass="19489">MIRWRRSGDEAAIVELVRTELVPLSRRPGMKGSRIREEIAERMRRGVTLVAAGSNRGEPIAFLHMEVRNETLFVDLLAVKASEQNRRWGSQLMEKGELYGISMGCKEVRLFVDDTNARGLRFYGKRGYYTVRHIPSAYCYELGKPLAAWRPPFGNDLSFFEEWNFKVGE</sequence>